<evidence type="ECO:0000256" key="1">
    <source>
        <dbReference type="ARBA" id="ARBA00004651"/>
    </source>
</evidence>
<dbReference type="Pfam" id="PF00999">
    <property type="entry name" value="Na_H_Exchanger"/>
    <property type="match status" value="1"/>
</dbReference>
<keyword evidence="7 10" id="KW-1133">Transmembrane helix</keyword>
<evidence type="ECO:0000256" key="8">
    <source>
        <dbReference type="ARBA" id="ARBA00023065"/>
    </source>
</evidence>
<keyword evidence="3" id="KW-0050">Antiport</keyword>
<comment type="subcellular location">
    <subcellularLocation>
        <location evidence="1">Cell membrane</location>
        <topology evidence="1">Multi-pass membrane protein</topology>
    </subcellularLocation>
</comment>
<dbReference type="PANTHER" id="PTHR32507:SF7">
    <property type="entry name" value="K(+)_H(+) ANTIPORTER NHAP2"/>
    <property type="match status" value="1"/>
</dbReference>
<feature type="transmembrane region" description="Helical" evidence="10">
    <location>
        <begin position="184"/>
        <end position="206"/>
    </location>
</feature>
<keyword evidence="9 10" id="KW-0472">Membrane</keyword>
<dbReference type="NCBIfam" id="NF003715">
    <property type="entry name" value="PRK05326.1-2"/>
    <property type="match status" value="1"/>
</dbReference>
<feature type="transmembrane region" description="Helical" evidence="10">
    <location>
        <begin position="299"/>
        <end position="323"/>
    </location>
</feature>
<keyword evidence="8" id="KW-0406">Ion transport</keyword>
<dbReference type="AlphaFoldDB" id="A0A410G2L0"/>
<keyword evidence="5" id="KW-0630">Potassium</keyword>
<dbReference type="EMBL" id="CP034951">
    <property type="protein sequence ID" value="QAA81481.1"/>
    <property type="molecule type" value="Genomic_DNA"/>
</dbReference>
<gene>
    <name evidence="12" type="ORF">EI546_06960</name>
</gene>
<keyword evidence="4" id="KW-1003">Cell membrane</keyword>
<evidence type="ECO:0000259" key="11">
    <source>
        <dbReference type="PROSITE" id="PS51202"/>
    </source>
</evidence>
<accession>A0A410G2L0</accession>
<dbReference type="OrthoDB" id="9810759at2"/>
<dbReference type="Proteomes" id="UP000285517">
    <property type="component" value="Chromosome"/>
</dbReference>
<dbReference type="Gene3D" id="3.30.70.1450">
    <property type="entry name" value="Regulator of K+ conductance, C-terminal domain"/>
    <property type="match status" value="1"/>
</dbReference>
<dbReference type="InterPro" id="IPR006153">
    <property type="entry name" value="Cation/H_exchanger_TM"/>
</dbReference>
<feature type="transmembrane region" description="Helical" evidence="10">
    <location>
        <begin position="335"/>
        <end position="355"/>
    </location>
</feature>
<feature type="transmembrane region" description="Helical" evidence="10">
    <location>
        <begin position="244"/>
        <end position="263"/>
    </location>
</feature>
<evidence type="ECO:0000256" key="10">
    <source>
        <dbReference type="SAM" id="Phobius"/>
    </source>
</evidence>
<sequence>MNLTIENILLIGSLLLFISIIAGKTSYKFGVPTLVLFLAIGMLAGEDGIGGITFNDPQIAQLVGVVALNFILFSGGLDTDWKAVKPIWKEGLVLATLGVLLTAVSLGMFVYFITDFTIFESLLLGSIVSSTDAAAVFSILRSKNLALRANLRPTLELESGSNDPMAYVLTIAFLGLVVHQDQSWTSIIPLFFQQMIIGTIAGFGFGRLSKIIINRIKLDFEGLYPVLVIALMFITFSVTDAVGGNGFLAIYIAAVYLGNKYLIHKKTILKMFDGLAWLMQIVLFLTLGLLVLPTQILPVIGIGLVISLFLILVSRPLSVFISLIPFKMKMRRRFYISWVGLRGAVPIVFATYPLLAGIEKANMIFNIVFFIALTSILIQGTSLSMVAKWLNVSIPSADKILTPSEKFLEEHPKTEMREIGIGNTNKAVGKMIVDIEFPKSAIIAMIKRDNKYLTPNGSTVINSDDVLIVLSESKKGMKKVYKALGIKEYAV</sequence>
<dbReference type="GO" id="GO:1902600">
    <property type="term" value="P:proton transmembrane transport"/>
    <property type="evidence" value="ECO:0007669"/>
    <property type="project" value="InterPro"/>
</dbReference>
<evidence type="ECO:0000313" key="13">
    <source>
        <dbReference type="Proteomes" id="UP000285517"/>
    </source>
</evidence>
<evidence type="ECO:0000256" key="7">
    <source>
        <dbReference type="ARBA" id="ARBA00022989"/>
    </source>
</evidence>
<dbReference type="InterPro" id="IPR038770">
    <property type="entry name" value="Na+/solute_symporter_sf"/>
</dbReference>
<keyword evidence="5" id="KW-0633">Potassium transport</keyword>
<keyword evidence="6 10" id="KW-0812">Transmembrane</keyword>
<dbReference type="PROSITE" id="PS51202">
    <property type="entry name" value="RCK_C"/>
    <property type="match status" value="1"/>
</dbReference>
<dbReference type="NCBIfam" id="NF003716">
    <property type="entry name" value="PRK05326.1-3"/>
    <property type="match status" value="1"/>
</dbReference>
<protein>
    <submittedName>
        <fullName evidence="12">Potassium/proton antiporter</fullName>
    </submittedName>
</protein>
<feature type="transmembrane region" description="Helical" evidence="10">
    <location>
        <begin position="118"/>
        <end position="140"/>
    </location>
</feature>
<keyword evidence="2" id="KW-0813">Transport</keyword>
<evidence type="ECO:0000256" key="2">
    <source>
        <dbReference type="ARBA" id="ARBA00022448"/>
    </source>
</evidence>
<dbReference type="Pfam" id="PF02080">
    <property type="entry name" value="TrkA_C"/>
    <property type="match status" value="1"/>
</dbReference>
<evidence type="ECO:0000256" key="4">
    <source>
        <dbReference type="ARBA" id="ARBA00022475"/>
    </source>
</evidence>
<dbReference type="GO" id="GO:0008324">
    <property type="term" value="F:monoatomic cation transmembrane transporter activity"/>
    <property type="evidence" value="ECO:0007669"/>
    <property type="project" value="InterPro"/>
</dbReference>
<dbReference type="KEGG" id="aev:EI546_06960"/>
<evidence type="ECO:0000256" key="3">
    <source>
        <dbReference type="ARBA" id="ARBA00022449"/>
    </source>
</evidence>
<dbReference type="InterPro" id="IPR006037">
    <property type="entry name" value="RCK_C"/>
</dbReference>
<evidence type="ECO:0000256" key="6">
    <source>
        <dbReference type="ARBA" id="ARBA00022692"/>
    </source>
</evidence>
<feature type="transmembrane region" description="Helical" evidence="10">
    <location>
        <begin position="361"/>
        <end position="378"/>
    </location>
</feature>
<feature type="transmembrane region" description="Helical" evidence="10">
    <location>
        <begin position="59"/>
        <end position="79"/>
    </location>
</feature>
<evidence type="ECO:0000313" key="12">
    <source>
        <dbReference type="EMBL" id="QAA81481.1"/>
    </source>
</evidence>
<feature type="transmembrane region" description="Helical" evidence="10">
    <location>
        <begin position="275"/>
        <end position="293"/>
    </location>
</feature>
<name>A0A410G2L0_9FLAO</name>
<keyword evidence="13" id="KW-1185">Reference proteome</keyword>
<proteinExistence type="predicted"/>
<dbReference type="PANTHER" id="PTHR32507">
    <property type="entry name" value="NA(+)/H(+) ANTIPORTER 1"/>
    <property type="match status" value="1"/>
</dbReference>
<feature type="transmembrane region" description="Helical" evidence="10">
    <location>
        <begin position="218"/>
        <end position="238"/>
    </location>
</feature>
<evidence type="ECO:0000256" key="9">
    <source>
        <dbReference type="ARBA" id="ARBA00023136"/>
    </source>
</evidence>
<feature type="transmembrane region" description="Helical" evidence="10">
    <location>
        <begin position="34"/>
        <end position="53"/>
    </location>
</feature>
<dbReference type="SUPFAM" id="SSF116726">
    <property type="entry name" value="TrkA C-terminal domain-like"/>
    <property type="match status" value="1"/>
</dbReference>
<dbReference type="Gene3D" id="1.20.1530.20">
    <property type="match status" value="1"/>
</dbReference>
<dbReference type="GO" id="GO:0005886">
    <property type="term" value="C:plasma membrane"/>
    <property type="evidence" value="ECO:0007669"/>
    <property type="project" value="UniProtKB-SubCell"/>
</dbReference>
<organism evidence="12 13">
    <name type="scientific">Aequorivita ciconiae</name>
    <dbReference type="NCBI Taxonomy" id="2494375"/>
    <lineage>
        <taxon>Bacteria</taxon>
        <taxon>Pseudomonadati</taxon>
        <taxon>Bacteroidota</taxon>
        <taxon>Flavobacteriia</taxon>
        <taxon>Flavobacteriales</taxon>
        <taxon>Flavobacteriaceae</taxon>
        <taxon>Aequorivita</taxon>
    </lineage>
</organism>
<dbReference type="InterPro" id="IPR036721">
    <property type="entry name" value="RCK_C_sf"/>
</dbReference>
<feature type="domain" description="RCK C-terminal" evidence="11">
    <location>
        <begin position="404"/>
        <end position="486"/>
    </location>
</feature>
<dbReference type="GO" id="GO:0006813">
    <property type="term" value="P:potassium ion transport"/>
    <property type="evidence" value="ECO:0007669"/>
    <property type="project" value="UniProtKB-KW"/>
</dbReference>
<reference evidence="12 13" key="1">
    <citation type="submission" date="2019-01" db="EMBL/GenBank/DDBJ databases">
        <title>Complete genome sequencing of Aequorivita sp. H23M31.</title>
        <authorList>
            <person name="Bae J.-W."/>
        </authorList>
    </citation>
    <scope>NUCLEOTIDE SEQUENCE [LARGE SCALE GENOMIC DNA]</scope>
    <source>
        <strain evidence="12 13">H23M31</strain>
    </source>
</reference>
<dbReference type="RefSeq" id="WP_128249869.1">
    <property type="nucleotide sequence ID" value="NZ_CP034951.1"/>
</dbReference>
<feature type="transmembrane region" description="Helical" evidence="10">
    <location>
        <begin position="91"/>
        <end position="112"/>
    </location>
</feature>
<evidence type="ECO:0000256" key="5">
    <source>
        <dbReference type="ARBA" id="ARBA00022538"/>
    </source>
</evidence>
<feature type="transmembrane region" description="Helical" evidence="10">
    <location>
        <begin position="6"/>
        <end position="22"/>
    </location>
</feature>
<dbReference type="GO" id="GO:0015297">
    <property type="term" value="F:antiporter activity"/>
    <property type="evidence" value="ECO:0007669"/>
    <property type="project" value="UniProtKB-KW"/>
</dbReference>